<feature type="transmembrane region" description="Helical" evidence="1">
    <location>
        <begin position="219"/>
        <end position="241"/>
    </location>
</feature>
<sequence length="260" mass="30637">MPFVKVKHNYDFESPLPLTLNEISVESFKSFLYQPIVGNINWVDIMAIIYLSGAMFILARVVFAFFKIYNLLINGDPIGEEETREGRNYWLLKSNDTISSYSFFNFLILNRDDLYYNRSMITDHEEVHIGQWHSFDVLLLELVQIFCWFNPLVEYYKQSLREIHEFIADSIVAEEEKATYAEFLFAYNFRTNASTLSNNFFNDSLLKERIMMIMKARSGMWVAAKYALIIPMVAIIGYFIVVKDIRRGDDAWKPQWAVKR</sequence>
<keyword evidence="4" id="KW-1185">Reference proteome</keyword>
<dbReference type="InterPro" id="IPR008756">
    <property type="entry name" value="Peptidase_M56"/>
</dbReference>
<dbReference type="Pfam" id="PF05569">
    <property type="entry name" value="Peptidase_M56"/>
    <property type="match status" value="1"/>
</dbReference>
<dbReference type="EMBL" id="BMKK01000010">
    <property type="protein sequence ID" value="GGD73138.1"/>
    <property type="molecule type" value="Genomic_DNA"/>
</dbReference>
<keyword evidence="1" id="KW-1133">Transmembrane helix</keyword>
<name>A0A917DV07_9BACT</name>
<keyword evidence="1" id="KW-0472">Membrane</keyword>
<dbReference type="CDD" id="cd07341">
    <property type="entry name" value="M56_BlaR1_MecR1_like"/>
    <property type="match status" value="1"/>
</dbReference>
<dbReference type="InterPro" id="IPR052173">
    <property type="entry name" value="Beta-lactam_resp_regulator"/>
</dbReference>
<dbReference type="PANTHER" id="PTHR34978:SF3">
    <property type="entry name" value="SLR0241 PROTEIN"/>
    <property type="match status" value="1"/>
</dbReference>
<organism evidence="3 4">
    <name type="scientific">Emticicia aquatilis</name>
    <dbReference type="NCBI Taxonomy" id="1537369"/>
    <lineage>
        <taxon>Bacteria</taxon>
        <taxon>Pseudomonadati</taxon>
        <taxon>Bacteroidota</taxon>
        <taxon>Cytophagia</taxon>
        <taxon>Cytophagales</taxon>
        <taxon>Leadbetterellaceae</taxon>
        <taxon>Emticicia</taxon>
    </lineage>
</organism>
<reference evidence="3" key="1">
    <citation type="journal article" date="2014" name="Int. J. Syst. Evol. Microbiol.">
        <title>Complete genome sequence of Corynebacterium casei LMG S-19264T (=DSM 44701T), isolated from a smear-ripened cheese.</title>
        <authorList>
            <consortium name="US DOE Joint Genome Institute (JGI-PGF)"/>
            <person name="Walter F."/>
            <person name="Albersmeier A."/>
            <person name="Kalinowski J."/>
            <person name="Ruckert C."/>
        </authorList>
    </citation>
    <scope>NUCLEOTIDE SEQUENCE</scope>
    <source>
        <strain evidence="3">CGMCC 1.15958</strain>
    </source>
</reference>
<dbReference type="PANTHER" id="PTHR34978">
    <property type="entry name" value="POSSIBLE SENSOR-TRANSDUCER PROTEIN BLAR"/>
    <property type="match status" value="1"/>
</dbReference>
<gene>
    <name evidence="3" type="ORF">GCM10011514_41540</name>
</gene>
<dbReference type="AlphaFoldDB" id="A0A917DV07"/>
<dbReference type="RefSeq" id="WP_188769019.1">
    <property type="nucleotide sequence ID" value="NZ_BMKK01000010.1"/>
</dbReference>
<keyword evidence="1" id="KW-0812">Transmembrane</keyword>
<accession>A0A917DV07</accession>
<evidence type="ECO:0000313" key="4">
    <source>
        <dbReference type="Proteomes" id="UP000609064"/>
    </source>
</evidence>
<dbReference type="Proteomes" id="UP000609064">
    <property type="component" value="Unassembled WGS sequence"/>
</dbReference>
<evidence type="ECO:0000313" key="3">
    <source>
        <dbReference type="EMBL" id="GGD73138.1"/>
    </source>
</evidence>
<feature type="transmembrane region" description="Helical" evidence="1">
    <location>
        <begin position="45"/>
        <end position="66"/>
    </location>
</feature>
<protein>
    <recommendedName>
        <fullName evidence="2">Peptidase M56 domain-containing protein</fullName>
    </recommendedName>
</protein>
<evidence type="ECO:0000256" key="1">
    <source>
        <dbReference type="SAM" id="Phobius"/>
    </source>
</evidence>
<evidence type="ECO:0000259" key="2">
    <source>
        <dbReference type="Pfam" id="PF05569"/>
    </source>
</evidence>
<feature type="domain" description="Peptidase M56" evidence="2">
    <location>
        <begin position="117"/>
        <end position="213"/>
    </location>
</feature>
<reference evidence="3" key="2">
    <citation type="submission" date="2020-09" db="EMBL/GenBank/DDBJ databases">
        <authorList>
            <person name="Sun Q."/>
            <person name="Zhou Y."/>
        </authorList>
    </citation>
    <scope>NUCLEOTIDE SEQUENCE</scope>
    <source>
        <strain evidence="3">CGMCC 1.15958</strain>
    </source>
</reference>
<comment type="caution">
    <text evidence="3">The sequence shown here is derived from an EMBL/GenBank/DDBJ whole genome shotgun (WGS) entry which is preliminary data.</text>
</comment>
<proteinExistence type="predicted"/>